<dbReference type="InterPro" id="IPR006311">
    <property type="entry name" value="TAT_signal"/>
</dbReference>
<reference evidence="2" key="2">
    <citation type="submission" date="2021-04" db="EMBL/GenBank/DDBJ databases">
        <title>Isolation and genomic analysis of the ibuprofen-degrading bacterium Sphingomonas strain MPO218.</title>
        <authorList>
            <person name="Aulestia M."/>
            <person name="Flores A."/>
            <person name="Mangas E.L."/>
            <person name="Perez-Pulido A.J."/>
            <person name="Santero E."/>
            <person name="Camacho E.M."/>
        </authorList>
    </citation>
    <scope>NUCLEOTIDE SEQUENCE</scope>
    <source>
        <strain evidence="2">MPO218</strain>
    </source>
</reference>
<protein>
    <submittedName>
        <fullName evidence="2">Uncharacterized protein</fullName>
    </submittedName>
</protein>
<evidence type="ECO:0000313" key="3">
    <source>
        <dbReference type="Proteomes" id="UP000664914"/>
    </source>
</evidence>
<feature type="compositionally biased region" description="Polar residues" evidence="1">
    <location>
        <begin position="82"/>
        <end position="91"/>
    </location>
</feature>
<dbReference type="AlphaFoldDB" id="A0A975D0L1"/>
<dbReference type="EMBL" id="CP059319">
    <property type="protein sequence ID" value="QTH19480.1"/>
    <property type="molecule type" value="Genomic_DNA"/>
</dbReference>
<evidence type="ECO:0000256" key="1">
    <source>
        <dbReference type="SAM" id="MobiDB-lite"/>
    </source>
</evidence>
<proteinExistence type="predicted"/>
<feature type="region of interest" description="Disordered" evidence="1">
    <location>
        <begin position="1"/>
        <end position="28"/>
    </location>
</feature>
<feature type="compositionally biased region" description="Basic and acidic residues" evidence="1">
    <location>
        <begin position="1"/>
        <end position="17"/>
    </location>
</feature>
<feature type="region of interest" description="Disordered" evidence="1">
    <location>
        <begin position="68"/>
        <end position="101"/>
    </location>
</feature>
<evidence type="ECO:0000313" key="2">
    <source>
        <dbReference type="EMBL" id="QTH19480.1"/>
    </source>
</evidence>
<accession>A0A975D0L1</accession>
<reference evidence="2" key="1">
    <citation type="submission" date="2020-07" db="EMBL/GenBank/DDBJ databases">
        <authorList>
            <person name="Camacho E."/>
        </authorList>
    </citation>
    <scope>NUCLEOTIDE SEQUENCE</scope>
    <source>
        <strain evidence="2">MPO218</strain>
    </source>
</reference>
<sequence length="148" mass="16019">MIMRTEDDQPEAERPDDAAPEQAETAQTRRAMLRIGALGTAAVVTVRPGIAHAAVSALTCQIPVPQSSQSNKWIKNNGDVVNPNTANSYKPPSSPLKGEDVKNSLKYGTSYPGYSSQQTDAYNKYIKKLTIGKQGYTCYASLQSPGRQ</sequence>
<dbReference type="PROSITE" id="PS51318">
    <property type="entry name" value="TAT"/>
    <property type="match status" value="1"/>
</dbReference>
<organism evidence="2 3">
    <name type="scientific">Rhizorhabdus wittichii</name>
    <dbReference type="NCBI Taxonomy" id="160791"/>
    <lineage>
        <taxon>Bacteria</taxon>
        <taxon>Pseudomonadati</taxon>
        <taxon>Pseudomonadota</taxon>
        <taxon>Alphaproteobacteria</taxon>
        <taxon>Sphingomonadales</taxon>
        <taxon>Sphingomonadaceae</taxon>
        <taxon>Rhizorhabdus</taxon>
    </lineage>
</organism>
<name>A0A975D0L1_9SPHN</name>
<dbReference type="Proteomes" id="UP000664914">
    <property type="component" value="Chromosome"/>
</dbReference>
<gene>
    <name evidence="2" type="ORF">HRJ34_13885</name>
</gene>